<dbReference type="eggNOG" id="KOG0773">
    <property type="taxonomic scope" value="Eukaryota"/>
</dbReference>
<gene>
    <name evidence="6" type="ORF">GUITHDRAFT_45285</name>
</gene>
<evidence type="ECO:0000256" key="3">
    <source>
        <dbReference type="ARBA" id="ARBA00023242"/>
    </source>
</evidence>
<dbReference type="PANTHER" id="PTHR11850">
    <property type="entry name" value="HOMEOBOX PROTEIN TRANSCRIPTION FACTORS"/>
    <property type="match status" value="1"/>
</dbReference>
<feature type="non-terminal residue" evidence="6">
    <location>
        <position position="55"/>
    </location>
</feature>
<evidence type="ECO:0000256" key="1">
    <source>
        <dbReference type="ARBA" id="ARBA00023125"/>
    </source>
</evidence>
<dbReference type="CDD" id="cd00086">
    <property type="entry name" value="homeodomain"/>
    <property type="match status" value="1"/>
</dbReference>
<evidence type="ECO:0000313" key="7">
    <source>
        <dbReference type="EnsemblProtists" id="EKX45949"/>
    </source>
</evidence>
<reference evidence="8" key="2">
    <citation type="submission" date="2012-11" db="EMBL/GenBank/DDBJ databases">
        <authorList>
            <person name="Kuo A."/>
            <person name="Curtis B.A."/>
            <person name="Tanifuji G."/>
            <person name="Burki F."/>
            <person name="Gruber A."/>
            <person name="Irimia M."/>
            <person name="Maruyama S."/>
            <person name="Arias M.C."/>
            <person name="Ball S.G."/>
            <person name="Gile G.H."/>
            <person name="Hirakawa Y."/>
            <person name="Hopkins J.F."/>
            <person name="Rensing S.A."/>
            <person name="Schmutz J."/>
            <person name="Symeonidi A."/>
            <person name="Elias M."/>
            <person name="Eveleigh R.J."/>
            <person name="Herman E.K."/>
            <person name="Klute M.J."/>
            <person name="Nakayama T."/>
            <person name="Obornik M."/>
            <person name="Reyes-Prieto A."/>
            <person name="Armbrust E.V."/>
            <person name="Aves S.J."/>
            <person name="Beiko R.G."/>
            <person name="Coutinho P."/>
            <person name="Dacks J.B."/>
            <person name="Durnford D.G."/>
            <person name="Fast N.M."/>
            <person name="Green B.R."/>
            <person name="Grisdale C."/>
            <person name="Hempe F."/>
            <person name="Henrissat B."/>
            <person name="Hoppner M.P."/>
            <person name="Ishida K.-I."/>
            <person name="Kim E."/>
            <person name="Koreny L."/>
            <person name="Kroth P.G."/>
            <person name="Liu Y."/>
            <person name="Malik S.-B."/>
            <person name="Maier U.G."/>
            <person name="McRose D."/>
            <person name="Mock T."/>
            <person name="Neilson J.A."/>
            <person name="Onodera N.T."/>
            <person name="Poole A.M."/>
            <person name="Pritham E.J."/>
            <person name="Richards T.A."/>
            <person name="Rocap G."/>
            <person name="Roy S.W."/>
            <person name="Sarai C."/>
            <person name="Schaack S."/>
            <person name="Shirato S."/>
            <person name="Slamovits C.H."/>
            <person name="Spencer D.F."/>
            <person name="Suzuki S."/>
            <person name="Worden A.Z."/>
            <person name="Zauner S."/>
            <person name="Barry K."/>
            <person name="Bell C."/>
            <person name="Bharti A.K."/>
            <person name="Crow J.A."/>
            <person name="Grimwood J."/>
            <person name="Kramer R."/>
            <person name="Lindquist E."/>
            <person name="Lucas S."/>
            <person name="Salamov A."/>
            <person name="McFadden G.I."/>
            <person name="Lane C.E."/>
            <person name="Keeling P.J."/>
            <person name="Gray M.W."/>
            <person name="Grigoriev I.V."/>
            <person name="Archibald J.M."/>
        </authorList>
    </citation>
    <scope>NUCLEOTIDE SEQUENCE</scope>
    <source>
        <strain evidence="8">CCMP2712</strain>
    </source>
</reference>
<evidence type="ECO:0000259" key="5">
    <source>
        <dbReference type="PROSITE" id="PS50071"/>
    </source>
</evidence>
<dbReference type="Pfam" id="PF05920">
    <property type="entry name" value="Homeobox_KN"/>
    <property type="match status" value="1"/>
</dbReference>
<evidence type="ECO:0000256" key="2">
    <source>
        <dbReference type="ARBA" id="ARBA00023155"/>
    </source>
</evidence>
<dbReference type="InterPro" id="IPR008422">
    <property type="entry name" value="KN_HD"/>
</dbReference>
<dbReference type="InterPro" id="IPR001356">
    <property type="entry name" value="HD"/>
</dbReference>
<keyword evidence="3 4" id="KW-0539">Nucleus</keyword>
<dbReference type="KEGG" id="gtt:GUITHDRAFT_45285"/>
<dbReference type="EMBL" id="JH992996">
    <property type="protein sequence ID" value="EKX45949.1"/>
    <property type="molecule type" value="Genomic_DNA"/>
</dbReference>
<evidence type="ECO:0000313" key="6">
    <source>
        <dbReference type="EMBL" id="EKX45949.1"/>
    </source>
</evidence>
<dbReference type="GO" id="GO:0003677">
    <property type="term" value="F:DNA binding"/>
    <property type="evidence" value="ECO:0007669"/>
    <property type="project" value="UniProtKB-UniRule"/>
</dbReference>
<dbReference type="GO" id="GO:0006355">
    <property type="term" value="P:regulation of DNA-templated transcription"/>
    <property type="evidence" value="ECO:0007669"/>
    <property type="project" value="InterPro"/>
</dbReference>
<dbReference type="OMA" id="VSKWFSN"/>
<dbReference type="Gene3D" id="1.10.10.60">
    <property type="entry name" value="Homeodomain-like"/>
    <property type="match status" value="1"/>
</dbReference>
<reference evidence="7" key="3">
    <citation type="submission" date="2015-06" db="UniProtKB">
        <authorList>
            <consortium name="EnsemblProtists"/>
        </authorList>
    </citation>
    <scope>IDENTIFICATION</scope>
</reference>
<dbReference type="HOGENOM" id="CLU_049543_14_1_1"/>
<name>L1JCV0_GUITC</name>
<feature type="domain" description="Homeobox" evidence="5">
    <location>
        <begin position="1"/>
        <end position="55"/>
    </location>
</feature>
<dbReference type="SUPFAM" id="SSF46689">
    <property type="entry name" value="Homeodomain-like"/>
    <property type="match status" value="1"/>
</dbReference>
<dbReference type="PROSITE" id="PS50071">
    <property type="entry name" value="HOMEOBOX_2"/>
    <property type="match status" value="1"/>
</dbReference>
<evidence type="ECO:0000313" key="8">
    <source>
        <dbReference type="Proteomes" id="UP000011087"/>
    </source>
</evidence>
<protein>
    <recommendedName>
        <fullName evidence="5">Homeobox domain-containing protein</fullName>
    </recommendedName>
</protein>
<keyword evidence="1 4" id="KW-0238">DNA-binding</keyword>
<dbReference type="STRING" id="905079.L1JCV0"/>
<dbReference type="AlphaFoldDB" id="L1JCV0"/>
<feature type="non-terminal residue" evidence="6">
    <location>
        <position position="1"/>
    </location>
</feature>
<sequence length="55" mass="6668">NFPKETVDELKKWFEEHIMHPYPDDSDKELLAEKTGLTTAQQVSYWFVNARKRIW</sequence>
<dbReference type="GeneID" id="17302814"/>
<comment type="subcellular location">
    <subcellularLocation>
        <location evidence="4">Nucleus</location>
    </subcellularLocation>
</comment>
<proteinExistence type="predicted"/>
<dbReference type="PaxDb" id="55529-EKX45949"/>
<dbReference type="GO" id="GO:0005634">
    <property type="term" value="C:nucleus"/>
    <property type="evidence" value="ECO:0007669"/>
    <property type="project" value="UniProtKB-SubCell"/>
</dbReference>
<reference evidence="6 8" key="1">
    <citation type="journal article" date="2012" name="Nature">
        <title>Algal genomes reveal evolutionary mosaicism and the fate of nucleomorphs.</title>
        <authorList>
            <consortium name="DOE Joint Genome Institute"/>
            <person name="Curtis B.A."/>
            <person name="Tanifuji G."/>
            <person name="Burki F."/>
            <person name="Gruber A."/>
            <person name="Irimia M."/>
            <person name="Maruyama S."/>
            <person name="Arias M.C."/>
            <person name="Ball S.G."/>
            <person name="Gile G.H."/>
            <person name="Hirakawa Y."/>
            <person name="Hopkins J.F."/>
            <person name="Kuo A."/>
            <person name="Rensing S.A."/>
            <person name="Schmutz J."/>
            <person name="Symeonidi A."/>
            <person name="Elias M."/>
            <person name="Eveleigh R.J."/>
            <person name="Herman E.K."/>
            <person name="Klute M.J."/>
            <person name="Nakayama T."/>
            <person name="Obornik M."/>
            <person name="Reyes-Prieto A."/>
            <person name="Armbrust E.V."/>
            <person name="Aves S.J."/>
            <person name="Beiko R.G."/>
            <person name="Coutinho P."/>
            <person name="Dacks J.B."/>
            <person name="Durnford D.G."/>
            <person name="Fast N.M."/>
            <person name="Green B.R."/>
            <person name="Grisdale C.J."/>
            <person name="Hempel F."/>
            <person name="Henrissat B."/>
            <person name="Hoppner M.P."/>
            <person name="Ishida K."/>
            <person name="Kim E."/>
            <person name="Koreny L."/>
            <person name="Kroth P.G."/>
            <person name="Liu Y."/>
            <person name="Malik S.B."/>
            <person name="Maier U.G."/>
            <person name="McRose D."/>
            <person name="Mock T."/>
            <person name="Neilson J.A."/>
            <person name="Onodera N.T."/>
            <person name="Poole A.M."/>
            <person name="Pritham E.J."/>
            <person name="Richards T.A."/>
            <person name="Rocap G."/>
            <person name="Roy S.W."/>
            <person name="Sarai C."/>
            <person name="Schaack S."/>
            <person name="Shirato S."/>
            <person name="Slamovits C.H."/>
            <person name="Spencer D.F."/>
            <person name="Suzuki S."/>
            <person name="Worden A.Z."/>
            <person name="Zauner S."/>
            <person name="Barry K."/>
            <person name="Bell C."/>
            <person name="Bharti A.K."/>
            <person name="Crow J.A."/>
            <person name="Grimwood J."/>
            <person name="Kramer R."/>
            <person name="Lindquist E."/>
            <person name="Lucas S."/>
            <person name="Salamov A."/>
            <person name="McFadden G.I."/>
            <person name="Lane C.E."/>
            <person name="Keeling P.J."/>
            <person name="Gray M.W."/>
            <person name="Grigoriev I.V."/>
            <person name="Archibald J.M."/>
        </authorList>
    </citation>
    <scope>NUCLEOTIDE SEQUENCE</scope>
    <source>
        <strain evidence="6 8">CCMP2712</strain>
    </source>
</reference>
<accession>L1JCV0</accession>
<dbReference type="InterPro" id="IPR050224">
    <property type="entry name" value="TALE_homeobox"/>
</dbReference>
<keyword evidence="2 4" id="KW-0371">Homeobox</keyword>
<evidence type="ECO:0000256" key="4">
    <source>
        <dbReference type="PROSITE-ProRule" id="PRU00108"/>
    </source>
</evidence>
<dbReference type="Proteomes" id="UP000011087">
    <property type="component" value="Unassembled WGS sequence"/>
</dbReference>
<dbReference type="OrthoDB" id="10056939at2759"/>
<dbReference type="InterPro" id="IPR009057">
    <property type="entry name" value="Homeodomain-like_sf"/>
</dbReference>
<organism evidence="6">
    <name type="scientific">Guillardia theta (strain CCMP2712)</name>
    <name type="common">Cryptophyte</name>
    <dbReference type="NCBI Taxonomy" id="905079"/>
    <lineage>
        <taxon>Eukaryota</taxon>
        <taxon>Cryptophyceae</taxon>
        <taxon>Pyrenomonadales</taxon>
        <taxon>Geminigeraceae</taxon>
        <taxon>Guillardia</taxon>
    </lineage>
</organism>
<keyword evidence="8" id="KW-1185">Reference proteome</keyword>
<dbReference type="RefSeq" id="XP_005832929.1">
    <property type="nucleotide sequence ID" value="XM_005832872.1"/>
</dbReference>
<dbReference type="EnsemblProtists" id="EKX45949">
    <property type="protein sequence ID" value="EKX45949"/>
    <property type="gene ID" value="GUITHDRAFT_45285"/>
</dbReference>